<dbReference type="AlphaFoldDB" id="A0A1G8UM90"/>
<evidence type="ECO:0000256" key="4">
    <source>
        <dbReference type="ARBA" id="ARBA00022490"/>
    </source>
</evidence>
<keyword evidence="4" id="KW-0963">Cytoplasm</keyword>
<evidence type="ECO:0000313" key="8">
    <source>
        <dbReference type="EMBL" id="SDJ55026.1"/>
    </source>
</evidence>
<reference evidence="9" key="1">
    <citation type="submission" date="2016-10" db="EMBL/GenBank/DDBJ databases">
        <authorList>
            <person name="Varghese N."/>
            <person name="Submissions S."/>
        </authorList>
    </citation>
    <scope>NUCLEOTIDE SEQUENCE [LARGE SCALE GENOMIC DNA]</scope>
    <source>
        <strain evidence="9">DSM 23317</strain>
    </source>
</reference>
<dbReference type="Pfam" id="PF00814">
    <property type="entry name" value="TsaD"/>
    <property type="match status" value="1"/>
</dbReference>
<organism evidence="8 9">
    <name type="scientific">Ferrimonas sediminum</name>
    <dbReference type="NCBI Taxonomy" id="718193"/>
    <lineage>
        <taxon>Bacteria</taxon>
        <taxon>Pseudomonadati</taxon>
        <taxon>Pseudomonadota</taxon>
        <taxon>Gammaproteobacteria</taxon>
        <taxon>Alteromonadales</taxon>
        <taxon>Ferrimonadaceae</taxon>
        <taxon>Ferrimonas</taxon>
    </lineage>
</organism>
<proteinExistence type="inferred from homology"/>
<evidence type="ECO:0000256" key="5">
    <source>
        <dbReference type="ARBA" id="ARBA00022694"/>
    </source>
</evidence>
<dbReference type="InterPro" id="IPR022496">
    <property type="entry name" value="T6A_TsaB"/>
</dbReference>
<dbReference type="PANTHER" id="PTHR11735">
    <property type="entry name" value="TRNA N6-ADENOSINE THREONYLCARBAMOYLTRANSFERASE"/>
    <property type="match status" value="1"/>
</dbReference>
<comment type="similarity">
    <text evidence="2">Belongs to the KAE1 / TsaD family. TsaB subfamily.</text>
</comment>
<dbReference type="InterPro" id="IPR000905">
    <property type="entry name" value="Gcp-like_dom"/>
</dbReference>
<evidence type="ECO:0000256" key="6">
    <source>
        <dbReference type="ARBA" id="ARBA00032446"/>
    </source>
</evidence>
<evidence type="ECO:0000256" key="3">
    <source>
        <dbReference type="ARBA" id="ARBA00019012"/>
    </source>
</evidence>
<dbReference type="SUPFAM" id="SSF53067">
    <property type="entry name" value="Actin-like ATPase domain"/>
    <property type="match status" value="2"/>
</dbReference>
<dbReference type="Proteomes" id="UP000199527">
    <property type="component" value="Unassembled WGS sequence"/>
</dbReference>
<keyword evidence="5" id="KW-0819">tRNA processing</keyword>
<dbReference type="NCBIfam" id="TIGR03725">
    <property type="entry name" value="T6A_YeaZ"/>
    <property type="match status" value="1"/>
</dbReference>
<evidence type="ECO:0000256" key="1">
    <source>
        <dbReference type="ARBA" id="ARBA00004496"/>
    </source>
</evidence>
<gene>
    <name evidence="8" type="ORF">SAMN04488540_109140</name>
</gene>
<keyword evidence="9" id="KW-1185">Reference proteome</keyword>
<name>A0A1G8UM90_9GAMM</name>
<evidence type="ECO:0000256" key="2">
    <source>
        <dbReference type="ARBA" id="ARBA00010493"/>
    </source>
</evidence>
<protein>
    <recommendedName>
        <fullName evidence="3">tRNA threonylcarbamoyladenosine biosynthesis protein TsaB</fullName>
    </recommendedName>
    <alternativeName>
        <fullName evidence="6">t(6)A37 threonylcarbamoyladenosine biosynthesis protein TsaB</fullName>
    </alternativeName>
</protein>
<evidence type="ECO:0000259" key="7">
    <source>
        <dbReference type="Pfam" id="PF00814"/>
    </source>
</evidence>
<evidence type="ECO:0000313" key="9">
    <source>
        <dbReference type="Proteomes" id="UP000199527"/>
    </source>
</evidence>
<dbReference type="Gene3D" id="3.30.420.40">
    <property type="match status" value="2"/>
</dbReference>
<dbReference type="FunFam" id="3.30.420.40:FF:000097">
    <property type="entry name" value="tRNA threonylcarbamoyladenosine biosynthesis protein TsaB"/>
    <property type="match status" value="1"/>
</dbReference>
<sequence>MSAKILIIDTATENCSAALILGDTVTALCEEAPREHSQKILPFVKQLLEDAGLALNQLDAIGFGRGPGSFTGIRIGTSMMQGLALGAELPVLPISNLAAMAQGAIDAGATSVIAAIDARMGEVYAARYDAEQGLAVLQGQEMVIAPEQLLELELMQGEGLVAVGTGFEAYPQLLDNGRLQVAGDCRLPSAKMMVPLVLDQFKQGLAQPLEQVEPVYLRDNVAWKKMPGK</sequence>
<dbReference type="GO" id="GO:0002949">
    <property type="term" value="P:tRNA threonylcarbamoyladenosine modification"/>
    <property type="evidence" value="ECO:0007669"/>
    <property type="project" value="InterPro"/>
</dbReference>
<dbReference type="OrthoDB" id="9809995at2"/>
<dbReference type="GO" id="GO:0005829">
    <property type="term" value="C:cytosol"/>
    <property type="evidence" value="ECO:0007669"/>
    <property type="project" value="TreeGrafter"/>
</dbReference>
<dbReference type="InterPro" id="IPR043129">
    <property type="entry name" value="ATPase_NBD"/>
</dbReference>
<dbReference type="EMBL" id="FNEM01000009">
    <property type="protein sequence ID" value="SDJ55026.1"/>
    <property type="molecule type" value="Genomic_DNA"/>
</dbReference>
<dbReference type="PANTHER" id="PTHR11735:SF11">
    <property type="entry name" value="TRNA THREONYLCARBAMOYLADENOSINE BIOSYNTHESIS PROTEIN TSAB"/>
    <property type="match status" value="1"/>
</dbReference>
<dbReference type="RefSeq" id="WP_090365516.1">
    <property type="nucleotide sequence ID" value="NZ_FNEM01000009.1"/>
</dbReference>
<accession>A0A1G8UM90</accession>
<comment type="subcellular location">
    <subcellularLocation>
        <location evidence="1">Cytoplasm</location>
    </subcellularLocation>
</comment>
<dbReference type="CDD" id="cd24032">
    <property type="entry name" value="ASKHA_NBD_TsaB"/>
    <property type="match status" value="1"/>
</dbReference>
<feature type="domain" description="Gcp-like" evidence="7">
    <location>
        <begin position="30"/>
        <end position="224"/>
    </location>
</feature>